<keyword evidence="6" id="KW-1015">Disulfide bond</keyword>
<dbReference type="EMBL" id="MN740137">
    <property type="protein sequence ID" value="QHT89216.1"/>
    <property type="molecule type" value="Genomic_DNA"/>
</dbReference>
<name>A0A6C0IA48_9ZZZZ</name>
<accession>A0A6C0IA48</accession>
<dbReference type="AlphaFoldDB" id="A0A6C0IA48"/>
<organism evidence="8">
    <name type="scientific">viral metagenome</name>
    <dbReference type="NCBI Taxonomy" id="1070528"/>
    <lineage>
        <taxon>unclassified sequences</taxon>
        <taxon>metagenomes</taxon>
        <taxon>organismal metagenomes</taxon>
    </lineage>
</organism>
<comment type="cofactor">
    <cofactor evidence="1">
        <name>FAD</name>
        <dbReference type="ChEBI" id="CHEBI:57692"/>
    </cofactor>
</comment>
<protein>
    <recommendedName>
        <fullName evidence="2">thiol oxidase</fullName>
        <ecNumber evidence="2">1.8.3.2</ecNumber>
    </recommendedName>
</protein>
<keyword evidence="3" id="KW-0285">Flavoprotein</keyword>
<dbReference type="GO" id="GO:0050660">
    <property type="term" value="F:flavin adenine dinucleotide binding"/>
    <property type="evidence" value="ECO:0007669"/>
    <property type="project" value="TreeGrafter"/>
</dbReference>
<feature type="domain" description="ERV/ALR sulfhydryl oxidase" evidence="7">
    <location>
        <begin position="11"/>
        <end position="117"/>
    </location>
</feature>
<evidence type="ECO:0000313" key="8">
    <source>
        <dbReference type="EMBL" id="QHT89216.1"/>
    </source>
</evidence>
<evidence type="ECO:0000256" key="3">
    <source>
        <dbReference type="ARBA" id="ARBA00022630"/>
    </source>
</evidence>
<dbReference type="Pfam" id="PF19058">
    <property type="entry name" value="DUF5754"/>
    <property type="match status" value="1"/>
</dbReference>
<dbReference type="SUPFAM" id="SSF69000">
    <property type="entry name" value="FAD-dependent thiol oxidase"/>
    <property type="match status" value="1"/>
</dbReference>
<dbReference type="InterPro" id="IPR017905">
    <property type="entry name" value="ERV/ALR_sulphydryl_oxidase"/>
</dbReference>
<evidence type="ECO:0000256" key="1">
    <source>
        <dbReference type="ARBA" id="ARBA00001974"/>
    </source>
</evidence>
<dbReference type="PROSITE" id="PS51324">
    <property type="entry name" value="ERV_ALR"/>
    <property type="match status" value="1"/>
</dbReference>
<dbReference type="GO" id="GO:0016971">
    <property type="term" value="F:flavin-dependent sulfhydryl oxidase activity"/>
    <property type="evidence" value="ECO:0007669"/>
    <property type="project" value="InterPro"/>
</dbReference>
<dbReference type="Pfam" id="PF04777">
    <property type="entry name" value="Evr1_Alr"/>
    <property type="match status" value="1"/>
</dbReference>
<dbReference type="InterPro" id="IPR036774">
    <property type="entry name" value="ERV/ALR_sulphydryl_oxid_sf"/>
</dbReference>
<reference evidence="8" key="1">
    <citation type="journal article" date="2020" name="Nature">
        <title>Giant virus diversity and host interactions through global metagenomics.</title>
        <authorList>
            <person name="Schulz F."/>
            <person name="Roux S."/>
            <person name="Paez-Espino D."/>
            <person name="Jungbluth S."/>
            <person name="Walsh D.A."/>
            <person name="Denef V.J."/>
            <person name="McMahon K.D."/>
            <person name="Konstantinidis K.T."/>
            <person name="Eloe-Fadrosh E.A."/>
            <person name="Kyrpides N.C."/>
            <person name="Woyke T."/>
        </authorList>
    </citation>
    <scope>NUCLEOTIDE SEQUENCE</scope>
    <source>
        <strain evidence="8">GVMAG-M-3300023184-53</strain>
    </source>
</reference>
<evidence type="ECO:0000256" key="2">
    <source>
        <dbReference type="ARBA" id="ARBA00012512"/>
    </source>
</evidence>
<sequence>MDFKEKPGDDTGMQTRVWGPAGWLFLHSVAQNYPWKPTSEQIKNYLIFFKYLGNVLPCRYCRESYQEFVSQKDTLLDENVLKNRYTLVKWLYNIHNKVNNKLGITCKDSLRNVWTKYESFRSKCTKTQPKVKGCLDPMKGFRKKCVIDIIKVDKDGSSFGKKTIKLISIKKSKTKGKKFTATFNNGKTVQFGASGMSDYTKHHDLIRRNRYIKRHLKDLSTNDPTRAGYLSMFILWNKRSLKASITDYRKRLNKFNSTGKFPKTISNYSGSSK</sequence>
<dbReference type="PANTHER" id="PTHR12645:SF0">
    <property type="entry name" value="FAD-LINKED SULFHYDRYL OXIDASE ALR"/>
    <property type="match status" value="1"/>
</dbReference>
<dbReference type="PANTHER" id="PTHR12645">
    <property type="entry name" value="ALR/ERV"/>
    <property type="match status" value="1"/>
</dbReference>
<keyword evidence="4" id="KW-0274">FAD</keyword>
<dbReference type="EC" id="1.8.3.2" evidence="2"/>
<evidence type="ECO:0000256" key="5">
    <source>
        <dbReference type="ARBA" id="ARBA00023002"/>
    </source>
</evidence>
<dbReference type="InterPro" id="IPR039799">
    <property type="entry name" value="ALR/ERV"/>
</dbReference>
<evidence type="ECO:0000259" key="7">
    <source>
        <dbReference type="PROSITE" id="PS51324"/>
    </source>
</evidence>
<dbReference type="InterPro" id="IPR043930">
    <property type="entry name" value="DUF5754"/>
</dbReference>
<dbReference type="Gene3D" id="1.20.120.310">
    <property type="entry name" value="ERV/ALR sulfhydryl oxidase domain"/>
    <property type="match status" value="1"/>
</dbReference>
<proteinExistence type="predicted"/>
<evidence type="ECO:0000256" key="4">
    <source>
        <dbReference type="ARBA" id="ARBA00022827"/>
    </source>
</evidence>
<dbReference type="GO" id="GO:0005739">
    <property type="term" value="C:mitochondrion"/>
    <property type="evidence" value="ECO:0007669"/>
    <property type="project" value="TreeGrafter"/>
</dbReference>
<evidence type="ECO:0000256" key="6">
    <source>
        <dbReference type="ARBA" id="ARBA00023157"/>
    </source>
</evidence>
<keyword evidence="5" id="KW-0560">Oxidoreductase</keyword>